<dbReference type="EMBL" id="DVNJ01000016">
    <property type="protein sequence ID" value="HIU62738.1"/>
    <property type="molecule type" value="Genomic_DNA"/>
</dbReference>
<feature type="domain" description="ANTAR" evidence="1">
    <location>
        <begin position="121"/>
        <end position="182"/>
    </location>
</feature>
<evidence type="ECO:0000313" key="2">
    <source>
        <dbReference type="EMBL" id="HIU62738.1"/>
    </source>
</evidence>
<dbReference type="SMART" id="SM01012">
    <property type="entry name" value="ANTAR"/>
    <property type="match status" value="1"/>
</dbReference>
<dbReference type="InterPro" id="IPR036388">
    <property type="entry name" value="WH-like_DNA-bd_sf"/>
</dbReference>
<protein>
    <submittedName>
        <fullName evidence="2">ANTAR domain-containing protein</fullName>
    </submittedName>
</protein>
<dbReference type="GO" id="GO:0003723">
    <property type="term" value="F:RNA binding"/>
    <property type="evidence" value="ECO:0007669"/>
    <property type="project" value="InterPro"/>
</dbReference>
<accession>A0A9D1SK95</accession>
<evidence type="ECO:0000313" key="3">
    <source>
        <dbReference type="Proteomes" id="UP000824145"/>
    </source>
</evidence>
<dbReference type="Gene3D" id="1.10.10.10">
    <property type="entry name" value="Winged helix-like DNA-binding domain superfamily/Winged helix DNA-binding domain"/>
    <property type="match status" value="1"/>
</dbReference>
<proteinExistence type="predicted"/>
<gene>
    <name evidence="2" type="ORF">IAB07_03080</name>
</gene>
<dbReference type="InterPro" id="IPR005561">
    <property type="entry name" value="ANTAR"/>
</dbReference>
<sequence>MIRVLLASISSLNVCDLLGSAASRCEIVRVSGAGQARRRLADDSFSLLIINSPLEDEMGAELAIQAAERTGAGVLLLVRQSVYAVAADKLESYGVVVLQKPFNAADAQRASRLLLATSARLQNMKKATLKLRGQIDELKVVYRAKCVLMQYLNMSEQEAHKYIERAAMESRRSRYEVAMDVIKTYDA</sequence>
<dbReference type="AlphaFoldDB" id="A0A9D1SK95"/>
<evidence type="ECO:0000259" key="1">
    <source>
        <dbReference type="PROSITE" id="PS50921"/>
    </source>
</evidence>
<reference evidence="2" key="1">
    <citation type="submission" date="2020-10" db="EMBL/GenBank/DDBJ databases">
        <authorList>
            <person name="Gilroy R."/>
        </authorList>
    </citation>
    <scope>NUCLEOTIDE SEQUENCE</scope>
    <source>
        <strain evidence="2">9366</strain>
    </source>
</reference>
<dbReference type="PROSITE" id="PS50921">
    <property type="entry name" value="ANTAR"/>
    <property type="match status" value="1"/>
</dbReference>
<reference evidence="2" key="2">
    <citation type="journal article" date="2021" name="PeerJ">
        <title>Extensive microbial diversity within the chicken gut microbiome revealed by metagenomics and culture.</title>
        <authorList>
            <person name="Gilroy R."/>
            <person name="Ravi A."/>
            <person name="Getino M."/>
            <person name="Pursley I."/>
            <person name="Horton D.L."/>
            <person name="Alikhan N.F."/>
            <person name="Baker D."/>
            <person name="Gharbi K."/>
            <person name="Hall N."/>
            <person name="Watson M."/>
            <person name="Adriaenssens E.M."/>
            <person name="Foster-Nyarko E."/>
            <person name="Jarju S."/>
            <person name="Secka A."/>
            <person name="Antonio M."/>
            <person name="Oren A."/>
            <person name="Chaudhuri R.R."/>
            <person name="La Ragione R."/>
            <person name="Hildebrand F."/>
            <person name="Pallen M.J."/>
        </authorList>
    </citation>
    <scope>NUCLEOTIDE SEQUENCE</scope>
    <source>
        <strain evidence="2">9366</strain>
    </source>
</reference>
<dbReference type="Pfam" id="PF03861">
    <property type="entry name" value="ANTAR"/>
    <property type="match status" value="1"/>
</dbReference>
<organism evidence="2 3">
    <name type="scientific">Candidatus Caccalectryoclostridium excrementigallinarum</name>
    <dbReference type="NCBI Taxonomy" id="2840710"/>
    <lineage>
        <taxon>Bacteria</taxon>
        <taxon>Bacillati</taxon>
        <taxon>Bacillota</taxon>
        <taxon>Clostridia</taxon>
        <taxon>Christensenellales</taxon>
        <taxon>Christensenellaceae</taxon>
        <taxon>Christensenellaceae incertae sedis</taxon>
        <taxon>Candidatus Caccalectryoclostridium</taxon>
    </lineage>
</organism>
<dbReference type="InterPro" id="IPR011006">
    <property type="entry name" value="CheY-like_superfamily"/>
</dbReference>
<dbReference type="SUPFAM" id="SSF52172">
    <property type="entry name" value="CheY-like"/>
    <property type="match status" value="1"/>
</dbReference>
<name>A0A9D1SK95_9FIRM</name>
<comment type="caution">
    <text evidence="2">The sequence shown here is derived from an EMBL/GenBank/DDBJ whole genome shotgun (WGS) entry which is preliminary data.</text>
</comment>
<dbReference type="Proteomes" id="UP000824145">
    <property type="component" value="Unassembled WGS sequence"/>
</dbReference>